<dbReference type="Proteomes" id="UP000507470">
    <property type="component" value="Unassembled WGS sequence"/>
</dbReference>
<organism evidence="2 3">
    <name type="scientific">Mytilus coruscus</name>
    <name type="common">Sea mussel</name>
    <dbReference type="NCBI Taxonomy" id="42192"/>
    <lineage>
        <taxon>Eukaryota</taxon>
        <taxon>Metazoa</taxon>
        <taxon>Spiralia</taxon>
        <taxon>Lophotrochozoa</taxon>
        <taxon>Mollusca</taxon>
        <taxon>Bivalvia</taxon>
        <taxon>Autobranchia</taxon>
        <taxon>Pteriomorphia</taxon>
        <taxon>Mytilida</taxon>
        <taxon>Mytiloidea</taxon>
        <taxon>Mytilidae</taxon>
        <taxon>Mytilinae</taxon>
        <taxon>Mytilus</taxon>
    </lineage>
</organism>
<dbReference type="PANTHER" id="PTHR47018">
    <property type="entry name" value="CXC DOMAIN-CONTAINING PROTEIN-RELATED"/>
    <property type="match status" value="1"/>
</dbReference>
<evidence type="ECO:0000313" key="2">
    <source>
        <dbReference type="EMBL" id="CAC5387169.1"/>
    </source>
</evidence>
<sequence>MELHKHSRTSRQNGTNPVETNILNLKISRQEKRKHLSEAEDSSNEQTSKITRHSCGESTRTTTEGCYFCGDVSDDLHNASTFMIDKRVRECALELQDNVLLAQLSVGDLISQEAKYHAKCLIKLYNKASRQTPKTKKESQESIIHGILLAELKEYIDGSRSGTDIVPIFKLADLTKLYS</sequence>
<evidence type="ECO:0000313" key="3">
    <source>
        <dbReference type="Proteomes" id="UP000507470"/>
    </source>
</evidence>
<dbReference type="AlphaFoldDB" id="A0A6J8BWS4"/>
<name>A0A6J8BWS4_MYTCO</name>
<accession>A0A6J8BWS4</accession>
<reference evidence="2 3" key="1">
    <citation type="submission" date="2020-06" db="EMBL/GenBank/DDBJ databases">
        <authorList>
            <person name="Li R."/>
            <person name="Bekaert M."/>
        </authorList>
    </citation>
    <scope>NUCLEOTIDE SEQUENCE [LARGE SCALE GENOMIC DNA]</scope>
    <source>
        <strain evidence="3">wild</strain>
    </source>
</reference>
<dbReference type="PANTHER" id="PTHR47018:SF1">
    <property type="entry name" value="TESMIN_TSO1-LIKE CXC DOMAIN-CONTAINING PROTEIN"/>
    <property type="match status" value="1"/>
</dbReference>
<proteinExistence type="predicted"/>
<feature type="region of interest" description="Disordered" evidence="1">
    <location>
        <begin position="1"/>
        <end position="61"/>
    </location>
</feature>
<dbReference type="OrthoDB" id="6158468at2759"/>
<protein>
    <submittedName>
        <fullName evidence="2">Uncharacterized protein</fullName>
    </submittedName>
</protein>
<feature type="compositionally biased region" description="Polar residues" evidence="1">
    <location>
        <begin position="10"/>
        <end position="23"/>
    </location>
</feature>
<gene>
    <name evidence="2" type="ORF">MCOR_22535</name>
</gene>
<evidence type="ECO:0000256" key="1">
    <source>
        <dbReference type="SAM" id="MobiDB-lite"/>
    </source>
</evidence>
<keyword evidence="3" id="KW-1185">Reference proteome</keyword>
<dbReference type="EMBL" id="CACVKT020003987">
    <property type="protein sequence ID" value="CAC5387169.1"/>
    <property type="molecule type" value="Genomic_DNA"/>
</dbReference>